<dbReference type="GO" id="GO:0005930">
    <property type="term" value="C:axoneme"/>
    <property type="evidence" value="ECO:0007669"/>
    <property type="project" value="TreeGrafter"/>
</dbReference>
<gene>
    <name evidence="3" type="ORF">JKF63_04138</name>
</gene>
<organism evidence="3 4">
    <name type="scientific">Porcisia hertigi</name>
    <dbReference type="NCBI Taxonomy" id="2761500"/>
    <lineage>
        <taxon>Eukaryota</taxon>
        <taxon>Discoba</taxon>
        <taxon>Euglenozoa</taxon>
        <taxon>Kinetoplastea</taxon>
        <taxon>Metakinetoplastina</taxon>
        <taxon>Trypanosomatida</taxon>
        <taxon>Trypanosomatidae</taxon>
        <taxon>Leishmaniinae</taxon>
        <taxon>Porcisia</taxon>
    </lineage>
</organism>
<feature type="region of interest" description="Disordered" evidence="2">
    <location>
        <begin position="248"/>
        <end position="284"/>
    </location>
</feature>
<name>A0A836ISG1_9TRYP</name>
<dbReference type="InterPro" id="IPR019347">
    <property type="entry name" value="Axonemal_dynein_light_chain"/>
</dbReference>
<feature type="compositionally biased region" description="Low complexity" evidence="2">
    <location>
        <begin position="272"/>
        <end position="284"/>
    </location>
</feature>
<keyword evidence="1" id="KW-0175">Coiled coil</keyword>
<dbReference type="AlphaFoldDB" id="A0A836ISG1"/>
<keyword evidence="4" id="KW-1185">Reference proteome</keyword>
<feature type="region of interest" description="Disordered" evidence="2">
    <location>
        <begin position="99"/>
        <end position="160"/>
    </location>
</feature>
<dbReference type="PANTHER" id="PTHR13183">
    <property type="entry name" value="AXONEMAL INNER ARM DYNEIN LIGHT CHAIN 28"/>
    <property type="match status" value="1"/>
</dbReference>
<dbReference type="Pfam" id="PF10211">
    <property type="entry name" value="Ax_dynein_light"/>
    <property type="match status" value="1"/>
</dbReference>
<dbReference type="GO" id="GO:0045504">
    <property type="term" value="F:dynein heavy chain binding"/>
    <property type="evidence" value="ECO:0007669"/>
    <property type="project" value="TreeGrafter"/>
</dbReference>
<evidence type="ECO:0000256" key="2">
    <source>
        <dbReference type="SAM" id="MobiDB-lite"/>
    </source>
</evidence>
<evidence type="ECO:0000313" key="3">
    <source>
        <dbReference type="EMBL" id="KAG5501868.1"/>
    </source>
</evidence>
<dbReference type="Proteomes" id="UP000674318">
    <property type="component" value="Unassembled WGS sequence"/>
</dbReference>
<sequence>MAVPEGRSIYEVMGTVLYCTVPVNIDDADSPNLQRRWQQQQQLGGDANVPLDYDAALALREIDEAVMAERYLATKVKGPAFPAADRAVSRDGVVIADRVSPGKKPSMSIAAPHPAPVSSQRPGTLPSVPALYSASGSGGAPPAGAKTTQHAKSGGSISNNSLSASVKIGAEVGGGQRDPSEPFDTAVQNAYFVKTRMRTAAAAAAAQTKTGRCASTLSCASRGAYNGIDGYSKMTVAQAMEILFPVEAVGPSGGSQDDSDKSGEAGTGDAGPTPTASASPSRVPAAAVTLSATNNSSAPVLWRRADVAHLSRLDVVLLYKHLQHRCASESARPRGVVCPNRERIYNDGLRELIRQVTLLCPERGLLLDELARNMRQSIETYDVLLDSASQYAVRKSTERDLYQHLFAEKAALEMEVRRREHRVSEWRAKYAGLQKRFQEQQDADSKLHAEEIAYAKRVNLQIVNEIKRLATQAEKAKTA</sequence>
<dbReference type="RefSeq" id="XP_067756315.1">
    <property type="nucleotide sequence ID" value="XM_067900131.1"/>
</dbReference>
<evidence type="ECO:0000313" key="4">
    <source>
        <dbReference type="Proteomes" id="UP000674318"/>
    </source>
</evidence>
<dbReference type="PANTHER" id="PTHR13183:SF2">
    <property type="entry name" value="ARM LIGHT CHAIN, AXONEMAL, PUTATIVE-RELATED"/>
    <property type="match status" value="1"/>
</dbReference>
<accession>A0A836ISG1</accession>
<proteinExistence type="predicted"/>
<feature type="compositionally biased region" description="Polar residues" evidence="2">
    <location>
        <begin position="146"/>
        <end position="160"/>
    </location>
</feature>
<evidence type="ECO:0000256" key="1">
    <source>
        <dbReference type="ARBA" id="ARBA00023054"/>
    </source>
</evidence>
<dbReference type="KEGG" id="phet:94290208"/>
<comment type="caution">
    <text evidence="3">The sequence shown here is derived from an EMBL/GenBank/DDBJ whole genome shotgun (WGS) entry which is preliminary data.</text>
</comment>
<reference evidence="3 4" key="1">
    <citation type="submission" date="2021-02" db="EMBL/GenBank/DDBJ databases">
        <title>Porcisia hertigi Genome sequencing and assembly.</title>
        <authorList>
            <person name="Almutairi H."/>
            <person name="Gatherer D."/>
        </authorList>
    </citation>
    <scope>NUCLEOTIDE SEQUENCE [LARGE SCALE GENOMIC DNA]</scope>
    <source>
        <strain evidence="3 4">C119</strain>
    </source>
</reference>
<dbReference type="OrthoDB" id="277800at2759"/>
<dbReference type="EMBL" id="JAFJZO010000026">
    <property type="protein sequence ID" value="KAG5501868.1"/>
    <property type="molecule type" value="Genomic_DNA"/>
</dbReference>
<protein>
    <submittedName>
        <fullName evidence="3">Uncharacterized protein</fullName>
    </submittedName>
</protein>
<dbReference type="GeneID" id="94290208"/>